<sequence length="85" mass="9407">MSNQDQPINFGADATENNLAGTRDEFNDEVTAQLLDEVKAEKQAKAEDNNEESPSREAEEREEREDQPALEVDEESPASEAKPAS</sequence>
<dbReference type="EMBL" id="CP076456">
    <property type="protein sequence ID" value="QWQ36203.1"/>
    <property type="molecule type" value="Genomic_DNA"/>
</dbReference>
<dbReference type="RefSeq" id="WP_207348195.1">
    <property type="nucleotide sequence ID" value="NZ_CP076456.1"/>
</dbReference>
<gene>
    <name evidence="2" type="ORF">KG104_17515</name>
</gene>
<feature type="compositionally biased region" description="Basic and acidic residues" evidence="1">
    <location>
        <begin position="36"/>
        <end position="67"/>
    </location>
</feature>
<keyword evidence="3" id="KW-1185">Reference proteome</keyword>
<evidence type="ECO:0000313" key="3">
    <source>
        <dbReference type="Proteomes" id="UP000680588"/>
    </source>
</evidence>
<feature type="region of interest" description="Disordered" evidence="1">
    <location>
        <begin position="1"/>
        <end position="85"/>
    </location>
</feature>
<reference evidence="2" key="1">
    <citation type="submission" date="2021-06" db="EMBL/GenBank/DDBJ databases">
        <title>Novel species in genus Arthrobacter.</title>
        <authorList>
            <person name="Zhang G."/>
        </authorList>
    </citation>
    <scope>NUCLEOTIDE SEQUENCE</scope>
    <source>
        <strain evidence="2">Zg-ZUI122</strain>
    </source>
</reference>
<name>A0A975PF41_9MICC</name>
<dbReference type="Proteomes" id="UP000680588">
    <property type="component" value="Chromosome"/>
</dbReference>
<accession>A0A975PF41</accession>
<proteinExistence type="predicted"/>
<dbReference type="KEGG" id="asun:KG104_17515"/>
<protein>
    <submittedName>
        <fullName evidence="2">Uncharacterized protein</fullName>
    </submittedName>
</protein>
<evidence type="ECO:0000313" key="2">
    <source>
        <dbReference type="EMBL" id="QWQ36203.1"/>
    </source>
</evidence>
<evidence type="ECO:0000256" key="1">
    <source>
        <dbReference type="SAM" id="MobiDB-lite"/>
    </source>
</evidence>
<organism evidence="2 3">
    <name type="scientific">Arthrobacter sunyaminii</name>
    <dbReference type="NCBI Taxonomy" id="2816859"/>
    <lineage>
        <taxon>Bacteria</taxon>
        <taxon>Bacillati</taxon>
        <taxon>Actinomycetota</taxon>
        <taxon>Actinomycetes</taxon>
        <taxon>Micrococcales</taxon>
        <taxon>Micrococcaceae</taxon>
        <taxon>Arthrobacter</taxon>
    </lineage>
</organism>
<dbReference type="AlphaFoldDB" id="A0A975PF41"/>